<feature type="region of interest" description="Disordered" evidence="8">
    <location>
        <begin position="245"/>
        <end position="360"/>
    </location>
</feature>
<reference evidence="10" key="1">
    <citation type="submission" date="2022-07" db="EMBL/GenBank/DDBJ databases">
        <title>Draft genome sequence of Zalerion maritima ATCC 34329, a (micro)plastics degrading marine fungus.</title>
        <authorList>
            <person name="Paco A."/>
            <person name="Goncalves M.F.M."/>
            <person name="Rocha-Santos T.A.P."/>
            <person name="Alves A."/>
        </authorList>
    </citation>
    <scope>NUCLEOTIDE SEQUENCE</scope>
    <source>
        <strain evidence="10">ATCC 34329</strain>
    </source>
</reference>
<keyword evidence="4" id="KW-0805">Transcription regulation</keyword>
<accession>A0AAD5RMD3</accession>
<comment type="subcellular location">
    <subcellularLocation>
        <location evidence="1">Nucleus</location>
    </subcellularLocation>
</comment>
<dbReference type="InterPro" id="IPR006786">
    <property type="entry name" value="Pinin_SDK_MemA"/>
</dbReference>
<dbReference type="Proteomes" id="UP001201980">
    <property type="component" value="Unassembled WGS sequence"/>
</dbReference>
<feature type="compositionally biased region" description="Low complexity" evidence="8">
    <location>
        <begin position="127"/>
        <end position="138"/>
    </location>
</feature>
<evidence type="ECO:0000256" key="1">
    <source>
        <dbReference type="ARBA" id="ARBA00004123"/>
    </source>
</evidence>
<feature type="domain" description="Pinin/SDK/MemA protein" evidence="9">
    <location>
        <begin position="114"/>
        <end position="227"/>
    </location>
</feature>
<evidence type="ECO:0000256" key="4">
    <source>
        <dbReference type="ARBA" id="ARBA00023015"/>
    </source>
</evidence>
<proteinExistence type="inferred from homology"/>
<evidence type="ECO:0000256" key="6">
    <source>
        <dbReference type="ARBA" id="ARBA00023187"/>
    </source>
</evidence>
<dbReference type="EMBL" id="JAKWBI020000272">
    <property type="protein sequence ID" value="KAJ2897510.1"/>
    <property type="molecule type" value="Genomic_DNA"/>
</dbReference>
<evidence type="ECO:0000313" key="11">
    <source>
        <dbReference type="Proteomes" id="UP001201980"/>
    </source>
</evidence>
<dbReference type="PANTHER" id="PTHR12707:SF0">
    <property type="entry name" value="PININ"/>
    <property type="match status" value="1"/>
</dbReference>
<evidence type="ECO:0000259" key="9">
    <source>
        <dbReference type="Pfam" id="PF04696"/>
    </source>
</evidence>
<evidence type="ECO:0000256" key="8">
    <source>
        <dbReference type="SAM" id="MobiDB-lite"/>
    </source>
</evidence>
<evidence type="ECO:0000256" key="7">
    <source>
        <dbReference type="ARBA" id="ARBA00023242"/>
    </source>
</evidence>
<dbReference type="Pfam" id="PF04696">
    <property type="entry name" value="Pinin_SDK_memA"/>
    <property type="match status" value="1"/>
</dbReference>
<keyword evidence="11" id="KW-1185">Reference proteome</keyword>
<protein>
    <recommendedName>
        <fullName evidence="9">Pinin/SDK/MemA protein domain-containing protein</fullName>
    </recommendedName>
</protein>
<feature type="compositionally biased region" description="Basic and acidic residues" evidence="8">
    <location>
        <begin position="18"/>
        <end position="31"/>
    </location>
</feature>
<keyword evidence="3" id="KW-0507">mRNA processing</keyword>
<evidence type="ECO:0000256" key="3">
    <source>
        <dbReference type="ARBA" id="ARBA00022664"/>
    </source>
</evidence>
<dbReference type="GO" id="GO:0006397">
    <property type="term" value="P:mRNA processing"/>
    <property type="evidence" value="ECO:0007669"/>
    <property type="project" value="UniProtKB-KW"/>
</dbReference>
<feature type="compositionally biased region" description="Basic and acidic residues" evidence="8">
    <location>
        <begin position="71"/>
        <end position="118"/>
    </location>
</feature>
<keyword evidence="5" id="KW-0804">Transcription</keyword>
<feature type="compositionally biased region" description="Basic and acidic residues" evidence="8">
    <location>
        <begin position="143"/>
        <end position="187"/>
    </location>
</feature>
<evidence type="ECO:0000256" key="5">
    <source>
        <dbReference type="ARBA" id="ARBA00023163"/>
    </source>
</evidence>
<dbReference type="AlphaFoldDB" id="A0AAD5RMD3"/>
<organism evidence="10 11">
    <name type="scientific">Zalerion maritima</name>
    <dbReference type="NCBI Taxonomy" id="339359"/>
    <lineage>
        <taxon>Eukaryota</taxon>
        <taxon>Fungi</taxon>
        <taxon>Dikarya</taxon>
        <taxon>Ascomycota</taxon>
        <taxon>Pezizomycotina</taxon>
        <taxon>Sordariomycetes</taxon>
        <taxon>Lulworthiomycetidae</taxon>
        <taxon>Lulworthiales</taxon>
        <taxon>Lulworthiaceae</taxon>
        <taxon>Zalerion</taxon>
    </lineage>
</organism>
<dbReference type="GO" id="GO:0071013">
    <property type="term" value="C:catalytic step 2 spliceosome"/>
    <property type="evidence" value="ECO:0007669"/>
    <property type="project" value="TreeGrafter"/>
</dbReference>
<comment type="similarity">
    <text evidence="2">Belongs to the pinin family.</text>
</comment>
<feature type="compositionally biased region" description="Polar residues" evidence="8">
    <location>
        <begin position="269"/>
        <end position="292"/>
    </location>
</feature>
<gene>
    <name evidence="10" type="ORF">MKZ38_004633</name>
</gene>
<dbReference type="InterPro" id="IPR039853">
    <property type="entry name" value="Pinin"/>
</dbReference>
<keyword evidence="6" id="KW-0508">mRNA splicing</keyword>
<sequence length="360" mass="41389">MGAGDRSPTRSPSPGDTTFREGGEDRYEHTGRLKRKSRSRSRSRSRSLRDRSRGSGPKRRRTRDSQSPGPSDRHGRDEYHYRWERDSYSPRQRDYHSPEPSRPRIQERKQPITQEEKKRGRRLFGGLLSTLSQKTTSTHQKRRQEIEKRQQERAKRQQAENEKHRAERVAKVQSIRKAEQDRTEEKMMHIRHRQALALARFLKTKSEPPIYYLPYDELTLEQEDTIGHEVERVEAFIESEVEAFQRRKAERSKPSSSIRHSSPRATTIPRVSTSCCSPAASETQNPNMNSPGHQYVPEATSKGPPEAAKNNDDGEFNPANKTQAADMVKGVRAKPSAHSKDHADDSGDVVLEAEEDTVIY</sequence>
<feature type="compositionally biased region" description="Acidic residues" evidence="8">
    <location>
        <begin position="351"/>
        <end position="360"/>
    </location>
</feature>
<dbReference type="PANTHER" id="PTHR12707">
    <property type="entry name" value="PINN"/>
    <property type="match status" value="1"/>
</dbReference>
<feature type="compositionally biased region" description="Basic residues" evidence="8">
    <location>
        <begin position="32"/>
        <end position="46"/>
    </location>
</feature>
<feature type="compositionally biased region" description="Low complexity" evidence="8">
    <location>
        <begin position="254"/>
        <end position="264"/>
    </location>
</feature>
<keyword evidence="7" id="KW-0539">Nucleus</keyword>
<comment type="caution">
    <text evidence="10">The sequence shown here is derived from an EMBL/GenBank/DDBJ whole genome shotgun (WGS) entry which is preliminary data.</text>
</comment>
<evidence type="ECO:0000256" key="2">
    <source>
        <dbReference type="ARBA" id="ARBA00010386"/>
    </source>
</evidence>
<name>A0AAD5RMD3_9PEZI</name>
<evidence type="ECO:0000313" key="10">
    <source>
        <dbReference type="EMBL" id="KAJ2897510.1"/>
    </source>
</evidence>
<feature type="region of interest" description="Disordered" evidence="8">
    <location>
        <begin position="1"/>
        <end position="187"/>
    </location>
</feature>
<dbReference type="GO" id="GO:0008380">
    <property type="term" value="P:RNA splicing"/>
    <property type="evidence" value="ECO:0007669"/>
    <property type="project" value="UniProtKB-KW"/>
</dbReference>